<dbReference type="Gene3D" id="3.40.190.10">
    <property type="entry name" value="Periplasmic binding protein-like II"/>
    <property type="match status" value="2"/>
</dbReference>
<protein>
    <submittedName>
        <fullName evidence="6">LysR family transcriptional regulator</fullName>
    </submittedName>
</protein>
<dbReference type="GO" id="GO:0003677">
    <property type="term" value="F:DNA binding"/>
    <property type="evidence" value="ECO:0007669"/>
    <property type="project" value="UniProtKB-KW"/>
</dbReference>
<accession>A0A345P895</accession>
<keyword evidence="7" id="KW-1185">Reference proteome</keyword>
<keyword evidence="4" id="KW-0804">Transcription</keyword>
<evidence type="ECO:0000256" key="2">
    <source>
        <dbReference type="ARBA" id="ARBA00023015"/>
    </source>
</evidence>
<comment type="similarity">
    <text evidence="1">Belongs to the LysR transcriptional regulatory family.</text>
</comment>
<keyword evidence="3" id="KW-0238">DNA-binding</keyword>
<dbReference type="Pfam" id="PF00126">
    <property type="entry name" value="HTH_1"/>
    <property type="match status" value="1"/>
</dbReference>
<gene>
    <name evidence="6" type="ORF">HYN46_12035</name>
</gene>
<dbReference type="InterPro" id="IPR005119">
    <property type="entry name" value="LysR_subst-bd"/>
</dbReference>
<dbReference type="InterPro" id="IPR000847">
    <property type="entry name" value="LysR_HTH_N"/>
</dbReference>
<keyword evidence="2" id="KW-0805">Transcription regulation</keyword>
<dbReference type="OrthoDB" id="8839911at2"/>
<dbReference type="InterPro" id="IPR036388">
    <property type="entry name" value="WH-like_DNA-bd_sf"/>
</dbReference>
<organism evidence="6 7">
    <name type="scientific">Aquirhabdus parva</name>
    <dbReference type="NCBI Taxonomy" id="2283318"/>
    <lineage>
        <taxon>Bacteria</taxon>
        <taxon>Pseudomonadati</taxon>
        <taxon>Pseudomonadota</taxon>
        <taxon>Gammaproteobacteria</taxon>
        <taxon>Moraxellales</taxon>
        <taxon>Moraxellaceae</taxon>
        <taxon>Aquirhabdus</taxon>
    </lineage>
</organism>
<dbReference type="Pfam" id="PF03466">
    <property type="entry name" value="LysR_substrate"/>
    <property type="match status" value="1"/>
</dbReference>
<evidence type="ECO:0000256" key="4">
    <source>
        <dbReference type="ARBA" id="ARBA00023163"/>
    </source>
</evidence>
<dbReference type="EMBL" id="CP031222">
    <property type="protein sequence ID" value="AXI03504.1"/>
    <property type="molecule type" value="Genomic_DNA"/>
</dbReference>
<dbReference type="AlphaFoldDB" id="A0A345P895"/>
<dbReference type="GO" id="GO:0003700">
    <property type="term" value="F:DNA-binding transcription factor activity"/>
    <property type="evidence" value="ECO:0007669"/>
    <property type="project" value="InterPro"/>
</dbReference>
<dbReference type="InterPro" id="IPR036390">
    <property type="entry name" value="WH_DNA-bd_sf"/>
</dbReference>
<evidence type="ECO:0000313" key="6">
    <source>
        <dbReference type="EMBL" id="AXI03504.1"/>
    </source>
</evidence>
<dbReference type="CDD" id="cd08463">
    <property type="entry name" value="PBP2_DntR_like_4"/>
    <property type="match status" value="1"/>
</dbReference>
<evidence type="ECO:0000313" key="7">
    <source>
        <dbReference type="Proteomes" id="UP000253940"/>
    </source>
</evidence>
<dbReference type="PANTHER" id="PTHR30118">
    <property type="entry name" value="HTH-TYPE TRANSCRIPTIONAL REGULATOR LEUO-RELATED"/>
    <property type="match status" value="1"/>
</dbReference>
<dbReference type="PROSITE" id="PS50931">
    <property type="entry name" value="HTH_LYSR"/>
    <property type="match status" value="1"/>
</dbReference>
<evidence type="ECO:0000259" key="5">
    <source>
        <dbReference type="PROSITE" id="PS50931"/>
    </source>
</evidence>
<dbReference type="PRINTS" id="PR00039">
    <property type="entry name" value="HTHLYSR"/>
</dbReference>
<dbReference type="Gene3D" id="1.10.10.10">
    <property type="entry name" value="Winged helix-like DNA-binding domain superfamily/Winged helix DNA-binding domain"/>
    <property type="match status" value="1"/>
</dbReference>
<evidence type="ECO:0000256" key="1">
    <source>
        <dbReference type="ARBA" id="ARBA00009437"/>
    </source>
</evidence>
<reference evidence="6 7" key="1">
    <citation type="submission" date="2018-07" db="EMBL/GenBank/DDBJ databases">
        <title>Genome sequencing of Moraxellaceae gen. HYN0046.</title>
        <authorList>
            <person name="Kim M."/>
            <person name="Yi H."/>
        </authorList>
    </citation>
    <scope>NUCLEOTIDE SEQUENCE [LARGE SCALE GENOMIC DNA]</scope>
    <source>
        <strain evidence="6 7">HYN0046</strain>
    </source>
</reference>
<dbReference type="KEGG" id="mbah:HYN46_12035"/>
<feature type="domain" description="HTH lysR-type" evidence="5">
    <location>
        <begin position="10"/>
        <end position="67"/>
    </location>
</feature>
<dbReference type="SUPFAM" id="SSF53850">
    <property type="entry name" value="Periplasmic binding protein-like II"/>
    <property type="match status" value="1"/>
</dbReference>
<sequence>MSTSSKWESLDVHLLQVLYALLSESSVSNAARRLNQSQPAVSTSLRRLREITGDQLLVRSRNGMIPTERGQALLEPVRTALSQIEAIGIQQVRFDPSQSRRVYNLATPDYLSAVMLGEMMSRIRRLAPNSQVILHSLGPDFNYSNALETGMLDGVIANWPQPPEHLRLAPLFEDEVVCLMRKAHPLAGQTLTKDTYLNAEHLVPTPYTVGQRGVIDLHLAKERLKRNVVVYVPYFNMVPYMLMQMDAVFSAPRIFAEHFCSLMPLKVSDIPIDFPPIPFYLLWHDRSHHSEECRWFREQVIAVMRDTKSAYLRPQSAPAKVQAPVSTKQPAPHVAYA</sequence>
<dbReference type="InterPro" id="IPR050389">
    <property type="entry name" value="LysR-type_TF"/>
</dbReference>
<dbReference type="RefSeq" id="WP_114899612.1">
    <property type="nucleotide sequence ID" value="NZ_CP031222.1"/>
</dbReference>
<dbReference type="PANTHER" id="PTHR30118:SF15">
    <property type="entry name" value="TRANSCRIPTIONAL REGULATORY PROTEIN"/>
    <property type="match status" value="1"/>
</dbReference>
<proteinExistence type="inferred from homology"/>
<dbReference type="Proteomes" id="UP000253940">
    <property type="component" value="Chromosome"/>
</dbReference>
<name>A0A345P895_9GAMM</name>
<dbReference type="SUPFAM" id="SSF46785">
    <property type="entry name" value="Winged helix' DNA-binding domain"/>
    <property type="match status" value="1"/>
</dbReference>
<evidence type="ECO:0000256" key="3">
    <source>
        <dbReference type="ARBA" id="ARBA00023125"/>
    </source>
</evidence>